<evidence type="ECO:0000256" key="1">
    <source>
        <dbReference type="ARBA" id="ARBA00022670"/>
    </source>
</evidence>
<dbReference type="STRING" id="3750.A0A498JQB6"/>
<dbReference type="AlphaFoldDB" id="A0A498JQB6"/>
<keyword evidence="2" id="KW-0479">Metal-binding</keyword>
<evidence type="ECO:0000256" key="3">
    <source>
        <dbReference type="ARBA" id="ARBA00022801"/>
    </source>
</evidence>
<sequence>MPKITPTIILDKRGLRGQRFLAWYRHIENVSKVIDILYVLKQSPPHVPPTKLASNEECQNYDRHYEDDLQAKCLILTSLSEELMKLHEHMDTSCAMVESLHKMHDIETSNVRFSNVCSLLNAKMAKGASGHKHGQKMERIFQDLESLGTSIDGKMAQDFFLASLSDDFTKFIVNYKVNRFNHTFTEMIDMCCKFEQGFKRDRKSENAITRKRLHKKKARKSKRTCFHCGNDERWKKKYRVRTASLMTRTFEGTISVIESAFTMSSNSWIFDSGASQHICNSLQGLTGSRTLRNGEMIVRVGNGTKISAKAIGTYMLKLPSGEVLELKNCLYFPSCIKNLISISKLLRDGHSVLFDKMSCTLYLNGRIISHGNMIEGLFHLETSSGMHCIESGNTSKPKRAREEVNQVRLWHLKLGHVNQDKIRKMSKDGYLSPLGNDLIGTCEPCLLRKMTKSPFTGKGERATEILGLIHTDVCGPMSTTSRGGFSYYITFTDDHSRFGYVYLMKYKSESFERFKEFKNEVEKQTGKQIKILRSDRGGEYLSNEFLDYLKECGIVSQWTPPGTPQHNGVSDRRNRTLMNMVRSMMSSADLPISFWGYTLHTAAYLLNAVPSKSVPQTPYEIWYGKKPSLKHVKIWGCPAYVKKQDAGKLEEISVKYYFVGYPKQTYGYEFYHPDDQKVFVARTAIFMEDEFVLNGTSKRKIELKEINEINDEPQTSTRQVDNPVPEPLAPRRSERVSKPPKRYGLDNDFGELHLLGDNDTKEDLRDYTEAMSDIDSKRWQEAMKSEMDSMYQNQVWTLVDPPEGIVPVGNKWVFKRKIGVDGNVETYKARLVAKGYRQREGIDYEETFFPVAMIKSIRILLAIAAYHDYEIWQMDVKTAFLNDYLEEELYMT</sequence>
<gene>
    <name evidence="6" type="ORF">DVH24_035904</name>
</gene>
<evidence type="ECO:0000256" key="2">
    <source>
        <dbReference type="ARBA" id="ARBA00022723"/>
    </source>
</evidence>
<dbReference type="InterPro" id="IPR039537">
    <property type="entry name" value="Retrotran_Ty1/copia-like"/>
</dbReference>
<keyword evidence="7" id="KW-1185">Reference proteome</keyword>
<dbReference type="EMBL" id="RDQH01000332">
    <property type="protein sequence ID" value="RXH97236.1"/>
    <property type="molecule type" value="Genomic_DNA"/>
</dbReference>
<reference evidence="6 7" key="1">
    <citation type="submission" date="2018-10" db="EMBL/GenBank/DDBJ databases">
        <title>A high-quality apple genome assembly.</title>
        <authorList>
            <person name="Hu J."/>
        </authorList>
    </citation>
    <scope>NUCLEOTIDE SEQUENCE [LARGE SCALE GENOMIC DNA]</scope>
    <source>
        <strain evidence="7">cv. HFTH1</strain>
        <tissue evidence="6">Young leaf</tissue>
    </source>
</reference>
<dbReference type="Proteomes" id="UP000290289">
    <property type="component" value="Chromosome 6"/>
</dbReference>
<dbReference type="Pfam" id="PF07727">
    <property type="entry name" value="RVT_2"/>
    <property type="match status" value="1"/>
</dbReference>
<feature type="region of interest" description="Disordered" evidence="4">
    <location>
        <begin position="707"/>
        <end position="743"/>
    </location>
</feature>
<dbReference type="InterPro" id="IPR001584">
    <property type="entry name" value="Integrase_cat-core"/>
</dbReference>
<dbReference type="GO" id="GO:0006508">
    <property type="term" value="P:proteolysis"/>
    <property type="evidence" value="ECO:0007669"/>
    <property type="project" value="UniProtKB-KW"/>
</dbReference>
<dbReference type="Pfam" id="PF25597">
    <property type="entry name" value="SH3_retrovirus"/>
    <property type="match status" value="1"/>
</dbReference>
<dbReference type="PROSITE" id="PS50994">
    <property type="entry name" value="INTEGRASE"/>
    <property type="match status" value="1"/>
</dbReference>
<accession>A0A498JQB6</accession>
<dbReference type="InterPro" id="IPR057670">
    <property type="entry name" value="SH3_retrovirus"/>
</dbReference>
<evidence type="ECO:0000313" key="6">
    <source>
        <dbReference type="EMBL" id="RXH97236.1"/>
    </source>
</evidence>
<dbReference type="SUPFAM" id="SSF53098">
    <property type="entry name" value="Ribonuclease H-like"/>
    <property type="match status" value="1"/>
</dbReference>
<comment type="caution">
    <text evidence="6">The sequence shown here is derived from an EMBL/GenBank/DDBJ whole genome shotgun (WGS) entry which is preliminary data.</text>
</comment>
<keyword evidence="3" id="KW-0378">Hydrolase</keyword>
<dbReference type="InterPro" id="IPR025724">
    <property type="entry name" value="GAG-pre-integrase_dom"/>
</dbReference>
<dbReference type="Pfam" id="PF14223">
    <property type="entry name" value="Retrotran_gag_2"/>
    <property type="match status" value="1"/>
</dbReference>
<dbReference type="GO" id="GO:0003676">
    <property type="term" value="F:nucleic acid binding"/>
    <property type="evidence" value="ECO:0007669"/>
    <property type="project" value="InterPro"/>
</dbReference>
<feature type="domain" description="Integrase catalytic" evidence="5">
    <location>
        <begin position="450"/>
        <end position="626"/>
    </location>
</feature>
<dbReference type="PANTHER" id="PTHR42648">
    <property type="entry name" value="TRANSPOSASE, PUTATIVE-RELATED"/>
    <property type="match status" value="1"/>
</dbReference>
<dbReference type="Pfam" id="PF13976">
    <property type="entry name" value="gag_pre-integrs"/>
    <property type="match status" value="1"/>
</dbReference>
<dbReference type="InterPro" id="IPR054722">
    <property type="entry name" value="PolX-like_BBD"/>
</dbReference>
<dbReference type="Pfam" id="PF00665">
    <property type="entry name" value="rve"/>
    <property type="match status" value="1"/>
</dbReference>
<dbReference type="GO" id="GO:0008233">
    <property type="term" value="F:peptidase activity"/>
    <property type="evidence" value="ECO:0007669"/>
    <property type="project" value="UniProtKB-KW"/>
</dbReference>
<organism evidence="6 7">
    <name type="scientific">Malus domestica</name>
    <name type="common">Apple</name>
    <name type="synonym">Pyrus malus</name>
    <dbReference type="NCBI Taxonomy" id="3750"/>
    <lineage>
        <taxon>Eukaryota</taxon>
        <taxon>Viridiplantae</taxon>
        <taxon>Streptophyta</taxon>
        <taxon>Embryophyta</taxon>
        <taxon>Tracheophyta</taxon>
        <taxon>Spermatophyta</taxon>
        <taxon>Magnoliopsida</taxon>
        <taxon>eudicotyledons</taxon>
        <taxon>Gunneridae</taxon>
        <taxon>Pentapetalae</taxon>
        <taxon>rosids</taxon>
        <taxon>fabids</taxon>
        <taxon>Rosales</taxon>
        <taxon>Rosaceae</taxon>
        <taxon>Amygdaloideae</taxon>
        <taxon>Maleae</taxon>
        <taxon>Malus</taxon>
    </lineage>
</organism>
<dbReference type="GO" id="GO:0015074">
    <property type="term" value="P:DNA integration"/>
    <property type="evidence" value="ECO:0007669"/>
    <property type="project" value="InterPro"/>
</dbReference>
<dbReference type="Gene3D" id="3.30.420.10">
    <property type="entry name" value="Ribonuclease H-like superfamily/Ribonuclease H"/>
    <property type="match status" value="1"/>
</dbReference>
<protein>
    <recommendedName>
        <fullName evidence="5">Integrase catalytic domain-containing protein</fullName>
    </recommendedName>
</protein>
<dbReference type="InterPro" id="IPR012337">
    <property type="entry name" value="RNaseH-like_sf"/>
</dbReference>
<dbReference type="InterPro" id="IPR036397">
    <property type="entry name" value="RNaseH_sf"/>
</dbReference>
<keyword evidence="1" id="KW-0645">Protease</keyword>
<name>A0A498JQB6_MALDO</name>
<evidence type="ECO:0000313" key="7">
    <source>
        <dbReference type="Proteomes" id="UP000290289"/>
    </source>
</evidence>
<proteinExistence type="predicted"/>
<evidence type="ECO:0000256" key="4">
    <source>
        <dbReference type="SAM" id="MobiDB-lite"/>
    </source>
</evidence>
<dbReference type="PANTHER" id="PTHR42648:SF27">
    <property type="entry name" value="RNA-DIRECTED DNA POLYMERASE"/>
    <property type="match status" value="1"/>
</dbReference>
<dbReference type="InterPro" id="IPR013103">
    <property type="entry name" value="RVT_2"/>
</dbReference>
<evidence type="ECO:0000259" key="5">
    <source>
        <dbReference type="PROSITE" id="PS50994"/>
    </source>
</evidence>
<dbReference type="GO" id="GO:0046872">
    <property type="term" value="F:metal ion binding"/>
    <property type="evidence" value="ECO:0007669"/>
    <property type="project" value="UniProtKB-KW"/>
</dbReference>
<dbReference type="Pfam" id="PF22936">
    <property type="entry name" value="Pol_BBD"/>
    <property type="match status" value="1"/>
</dbReference>